<dbReference type="Proteomes" id="UP001266305">
    <property type="component" value="Unassembled WGS sequence"/>
</dbReference>
<gene>
    <name evidence="2" type="ORF">P7K49_031903</name>
</gene>
<proteinExistence type="predicted"/>
<organism evidence="2 3">
    <name type="scientific">Saguinus oedipus</name>
    <name type="common">Cotton-top tamarin</name>
    <name type="synonym">Oedipomidas oedipus</name>
    <dbReference type="NCBI Taxonomy" id="9490"/>
    <lineage>
        <taxon>Eukaryota</taxon>
        <taxon>Metazoa</taxon>
        <taxon>Chordata</taxon>
        <taxon>Craniata</taxon>
        <taxon>Vertebrata</taxon>
        <taxon>Euteleostomi</taxon>
        <taxon>Mammalia</taxon>
        <taxon>Eutheria</taxon>
        <taxon>Euarchontoglires</taxon>
        <taxon>Primates</taxon>
        <taxon>Haplorrhini</taxon>
        <taxon>Platyrrhini</taxon>
        <taxon>Cebidae</taxon>
        <taxon>Callitrichinae</taxon>
        <taxon>Saguinus</taxon>
    </lineage>
</organism>
<feature type="non-terminal residue" evidence="2">
    <location>
        <position position="82"/>
    </location>
</feature>
<feature type="region of interest" description="Disordered" evidence="1">
    <location>
        <begin position="62"/>
        <end position="82"/>
    </location>
</feature>
<feature type="compositionally biased region" description="Polar residues" evidence="1">
    <location>
        <begin position="62"/>
        <end position="76"/>
    </location>
</feature>
<evidence type="ECO:0000313" key="3">
    <source>
        <dbReference type="Proteomes" id="UP001266305"/>
    </source>
</evidence>
<evidence type="ECO:0000256" key="1">
    <source>
        <dbReference type="SAM" id="MobiDB-lite"/>
    </source>
</evidence>
<dbReference type="EMBL" id="JASSZA010000017">
    <property type="protein sequence ID" value="KAK2090646.1"/>
    <property type="molecule type" value="Genomic_DNA"/>
</dbReference>
<protein>
    <submittedName>
        <fullName evidence="2">Uncharacterized protein</fullName>
    </submittedName>
</protein>
<reference evidence="2 3" key="1">
    <citation type="submission" date="2023-05" db="EMBL/GenBank/DDBJ databases">
        <title>B98-5 Cell Line De Novo Hybrid Assembly: An Optical Mapping Approach.</title>
        <authorList>
            <person name="Kananen K."/>
            <person name="Auerbach J.A."/>
            <person name="Kautto E."/>
            <person name="Blachly J.S."/>
        </authorList>
    </citation>
    <scope>NUCLEOTIDE SEQUENCE [LARGE SCALE GENOMIC DNA]</scope>
    <source>
        <strain evidence="2">B95-8</strain>
        <tissue evidence="2">Cell line</tissue>
    </source>
</reference>
<comment type="caution">
    <text evidence="2">The sequence shown here is derived from an EMBL/GenBank/DDBJ whole genome shotgun (WGS) entry which is preliminary data.</text>
</comment>
<sequence>MDLEPDIEQAIYAQFSRKRMKARSETCASCAGGWNELLFLEHSASVCSGRGIMVSSSQARHFAPESTNGSHQNSGRHSVMLG</sequence>
<accession>A0ABQ9U0R7</accession>
<name>A0ABQ9U0R7_SAGOE</name>
<keyword evidence="3" id="KW-1185">Reference proteome</keyword>
<evidence type="ECO:0000313" key="2">
    <source>
        <dbReference type="EMBL" id="KAK2090646.1"/>
    </source>
</evidence>